<protein>
    <submittedName>
        <fullName evidence="2">Uncharacterized protein</fullName>
    </submittedName>
</protein>
<proteinExistence type="predicted"/>
<reference evidence="2" key="2">
    <citation type="journal article" date="2015" name="Data Brief">
        <title>Shoot transcriptome of the giant reed, Arundo donax.</title>
        <authorList>
            <person name="Barrero R.A."/>
            <person name="Guerrero F.D."/>
            <person name="Moolhuijzen P."/>
            <person name="Goolsby J.A."/>
            <person name="Tidwell J."/>
            <person name="Bellgard S.E."/>
            <person name="Bellgard M.I."/>
        </authorList>
    </citation>
    <scope>NUCLEOTIDE SEQUENCE</scope>
    <source>
        <tissue evidence="2">Shoot tissue taken approximately 20 cm above the soil surface</tissue>
    </source>
</reference>
<sequence>MKLIEVDVGSDTTTPSPGTSSPASWSEATGGRLTSTSAPVAIRR</sequence>
<organism evidence="2">
    <name type="scientific">Arundo donax</name>
    <name type="common">Giant reed</name>
    <name type="synonym">Donax arundinaceus</name>
    <dbReference type="NCBI Taxonomy" id="35708"/>
    <lineage>
        <taxon>Eukaryota</taxon>
        <taxon>Viridiplantae</taxon>
        <taxon>Streptophyta</taxon>
        <taxon>Embryophyta</taxon>
        <taxon>Tracheophyta</taxon>
        <taxon>Spermatophyta</taxon>
        <taxon>Magnoliopsida</taxon>
        <taxon>Liliopsida</taxon>
        <taxon>Poales</taxon>
        <taxon>Poaceae</taxon>
        <taxon>PACMAD clade</taxon>
        <taxon>Arundinoideae</taxon>
        <taxon>Arundineae</taxon>
        <taxon>Arundo</taxon>
    </lineage>
</organism>
<accession>A0A0A9EWQ3</accession>
<feature type="region of interest" description="Disordered" evidence="1">
    <location>
        <begin position="1"/>
        <end position="44"/>
    </location>
</feature>
<dbReference type="EMBL" id="GBRH01197423">
    <property type="protein sequence ID" value="JAE00473.1"/>
    <property type="molecule type" value="Transcribed_RNA"/>
</dbReference>
<dbReference type="AlphaFoldDB" id="A0A0A9EWQ3"/>
<reference evidence="2" key="1">
    <citation type="submission" date="2014-09" db="EMBL/GenBank/DDBJ databases">
        <authorList>
            <person name="Magalhaes I.L.F."/>
            <person name="Oliveira U."/>
            <person name="Santos F.R."/>
            <person name="Vidigal T.H.D.A."/>
            <person name="Brescovit A.D."/>
            <person name="Santos A.J."/>
        </authorList>
    </citation>
    <scope>NUCLEOTIDE SEQUENCE</scope>
    <source>
        <tissue evidence="2">Shoot tissue taken approximately 20 cm above the soil surface</tissue>
    </source>
</reference>
<name>A0A0A9EWQ3_ARUDO</name>
<evidence type="ECO:0000256" key="1">
    <source>
        <dbReference type="SAM" id="MobiDB-lite"/>
    </source>
</evidence>
<feature type="compositionally biased region" description="Low complexity" evidence="1">
    <location>
        <begin position="10"/>
        <end position="26"/>
    </location>
</feature>
<evidence type="ECO:0000313" key="2">
    <source>
        <dbReference type="EMBL" id="JAE00473.1"/>
    </source>
</evidence>